<organism evidence="7 8">
    <name type="scientific">Helicoverpa armigera</name>
    <name type="common">Cotton bollworm</name>
    <name type="synonym">Heliothis armigera</name>
    <dbReference type="NCBI Taxonomy" id="29058"/>
    <lineage>
        <taxon>Eukaryota</taxon>
        <taxon>Metazoa</taxon>
        <taxon>Ecdysozoa</taxon>
        <taxon>Arthropoda</taxon>
        <taxon>Hexapoda</taxon>
        <taxon>Insecta</taxon>
        <taxon>Pterygota</taxon>
        <taxon>Neoptera</taxon>
        <taxon>Endopterygota</taxon>
        <taxon>Lepidoptera</taxon>
        <taxon>Glossata</taxon>
        <taxon>Ditrysia</taxon>
        <taxon>Noctuoidea</taxon>
        <taxon>Noctuidae</taxon>
        <taxon>Heliothinae</taxon>
        <taxon>Helicoverpa</taxon>
    </lineage>
</organism>
<keyword evidence="8" id="KW-1185">Reference proteome</keyword>
<dbReference type="InterPro" id="IPR036397">
    <property type="entry name" value="RNaseH_sf"/>
</dbReference>
<comment type="cofactor">
    <cofactor evidence="1">
        <name>Mg(2+)</name>
        <dbReference type="ChEBI" id="CHEBI:18420"/>
    </cofactor>
</comment>
<dbReference type="GO" id="GO:0005737">
    <property type="term" value="C:cytoplasm"/>
    <property type="evidence" value="ECO:0007669"/>
    <property type="project" value="TreeGrafter"/>
</dbReference>
<sequence length="249" mass="29190">METDKIETYVFMDLSCEYGNTRVLTGICLRAATRSDILIKTGSLPEPILSLRFEKLDLSSCTEIREFINQQKPPVCLIAHNGFRFDFIILKYHFDQLQFRLTDDVQCADSILAFYDIDKAINKEVKAQNAAKIRVQKLRCFKNNFLKQPTLNTKQVEMAPENTPITENSTSEFDYVYEEVSFRRQLVQLQEYYRRWVGSPQIVPHPPENDTEMLFRIANKFGKRFLDWVEQNHQSFNSVEGKLVEFGYE</sequence>
<dbReference type="GO" id="GO:0006308">
    <property type="term" value="P:DNA catabolic process"/>
    <property type="evidence" value="ECO:0007669"/>
    <property type="project" value="TreeGrafter"/>
</dbReference>
<dbReference type="Gene3D" id="3.30.420.10">
    <property type="entry name" value="Ribonuclease H-like superfamily/Ribonuclease H"/>
    <property type="match status" value="1"/>
</dbReference>
<dbReference type="PANTHER" id="PTHR13058">
    <property type="entry name" value="THREE PRIME REPAIR EXONUCLEASE 1, 2"/>
    <property type="match status" value="1"/>
</dbReference>
<dbReference type="Proteomes" id="UP000249218">
    <property type="component" value="Unassembled WGS sequence"/>
</dbReference>
<dbReference type="AlphaFoldDB" id="A0A2W1BHW8"/>
<dbReference type="PANTHER" id="PTHR13058:SF19">
    <property type="entry name" value="LD40940P"/>
    <property type="match status" value="1"/>
</dbReference>
<dbReference type="InterPro" id="IPR040393">
    <property type="entry name" value="TREX1/2"/>
</dbReference>
<evidence type="ECO:0000256" key="5">
    <source>
        <dbReference type="ARBA" id="ARBA00022839"/>
    </source>
</evidence>
<name>A0A2W1BHW8_HELAM</name>
<dbReference type="GO" id="GO:0003676">
    <property type="term" value="F:nucleic acid binding"/>
    <property type="evidence" value="ECO:0007669"/>
    <property type="project" value="InterPro"/>
</dbReference>
<gene>
    <name evidence="7" type="primary">HaOG207393</name>
    <name evidence="7" type="ORF">B5X24_HaOG207393</name>
</gene>
<dbReference type="InterPro" id="IPR012337">
    <property type="entry name" value="RNaseH-like_sf"/>
</dbReference>
<dbReference type="GO" id="GO:0046872">
    <property type="term" value="F:metal ion binding"/>
    <property type="evidence" value="ECO:0007669"/>
    <property type="project" value="UniProtKB-KW"/>
</dbReference>
<dbReference type="SUPFAM" id="SSF53098">
    <property type="entry name" value="Ribonuclease H-like"/>
    <property type="match status" value="1"/>
</dbReference>
<evidence type="ECO:0000256" key="2">
    <source>
        <dbReference type="ARBA" id="ARBA00022722"/>
    </source>
</evidence>
<keyword evidence="2" id="KW-0540">Nuclease</keyword>
<proteinExistence type="predicted"/>
<evidence type="ECO:0008006" key="9">
    <source>
        <dbReference type="Google" id="ProtNLM"/>
    </source>
</evidence>
<evidence type="ECO:0000313" key="7">
    <source>
        <dbReference type="EMBL" id="PZC74642.1"/>
    </source>
</evidence>
<dbReference type="OrthoDB" id="10250935at2759"/>
<evidence type="ECO:0000256" key="1">
    <source>
        <dbReference type="ARBA" id="ARBA00001946"/>
    </source>
</evidence>
<evidence type="ECO:0000313" key="8">
    <source>
        <dbReference type="Proteomes" id="UP000249218"/>
    </source>
</evidence>
<protein>
    <recommendedName>
        <fullName evidence="9">Exonuclease domain-containing protein</fullName>
    </recommendedName>
</protein>
<keyword evidence="6" id="KW-0460">Magnesium</keyword>
<keyword evidence="4" id="KW-0378">Hydrolase</keyword>
<keyword evidence="5" id="KW-0269">Exonuclease</keyword>
<evidence type="ECO:0000256" key="4">
    <source>
        <dbReference type="ARBA" id="ARBA00022801"/>
    </source>
</evidence>
<accession>A0A2W1BHW8</accession>
<dbReference type="EMBL" id="KZ150035">
    <property type="protein sequence ID" value="PZC74642.1"/>
    <property type="molecule type" value="Genomic_DNA"/>
</dbReference>
<reference evidence="7 8" key="1">
    <citation type="journal article" date="2017" name="BMC Biol.">
        <title>Genomic innovations, transcriptional plasticity and gene loss underlying the evolution and divergence of two highly polyphagous and invasive Helicoverpa pest species.</title>
        <authorList>
            <person name="Pearce S.L."/>
            <person name="Clarke D.F."/>
            <person name="East P.D."/>
            <person name="Elfekih S."/>
            <person name="Gordon K.H."/>
            <person name="Jermiin L.S."/>
            <person name="McGaughran A."/>
            <person name="Oakeshott J.G."/>
            <person name="Papanikolaou A."/>
            <person name="Perera O.P."/>
            <person name="Rane R.V."/>
            <person name="Richards S."/>
            <person name="Tay W.T."/>
            <person name="Walsh T.K."/>
            <person name="Anderson A."/>
            <person name="Anderson C.J."/>
            <person name="Asgari S."/>
            <person name="Board P.G."/>
            <person name="Bretschneider A."/>
            <person name="Campbell P.M."/>
            <person name="Chertemps T."/>
            <person name="Christeller J.T."/>
            <person name="Coppin C.W."/>
            <person name="Downes S.J."/>
            <person name="Duan G."/>
            <person name="Farnsworth C.A."/>
            <person name="Good R.T."/>
            <person name="Han L.B."/>
            <person name="Han Y.C."/>
            <person name="Hatje K."/>
            <person name="Horne I."/>
            <person name="Huang Y.P."/>
            <person name="Hughes D.S."/>
            <person name="Jacquin-Joly E."/>
            <person name="James W."/>
            <person name="Jhangiani S."/>
            <person name="Kollmar M."/>
            <person name="Kuwar S.S."/>
            <person name="Li S."/>
            <person name="Liu N.Y."/>
            <person name="Maibeche M.T."/>
            <person name="Miller J.R."/>
            <person name="Montagne N."/>
            <person name="Perry T."/>
            <person name="Qu J."/>
            <person name="Song S.V."/>
            <person name="Sutton G.G."/>
            <person name="Vogel H."/>
            <person name="Walenz B.P."/>
            <person name="Xu W."/>
            <person name="Zhang H.J."/>
            <person name="Zou Z."/>
            <person name="Batterham P."/>
            <person name="Edwards O.R."/>
            <person name="Feyereisen R."/>
            <person name="Gibbs R.A."/>
            <person name="Heckel D.G."/>
            <person name="McGrath A."/>
            <person name="Robin C."/>
            <person name="Scherer S.E."/>
            <person name="Worley K.C."/>
            <person name="Wu Y.D."/>
        </authorList>
    </citation>
    <scope>NUCLEOTIDE SEQUENCE [LARGE SCALE GENOMIC DNA]</scope>
    <source>
        <strain evidence="7">Harm_GR_Male_#8</strain>
        <tissue evidence="7">Whole organism</tissue>
    </source>
</reference>
<dbReference type="GO" id="GO:0008296">
    <property type="term" value="F:3'-5'-DNA exonuclease activity"/>
    <property type="evidence" value="ECO:0007669"/>
    <property type="project" value="TreeGrafter"/>
</dbReference>
<keyword evidence="3" id="KW-0479">Metal-binding</keyword>
<evidence type="ECO:0000256" key="6">
    <source>
        <dbReference type="ARBA" id="ARBA00022842"/>
    </source>
</evidence>
<evidence type="ECO:0000256" key="3">
    <source>
        <dbReference type="ARBA" id="ARBA00022723"/>
    </source>
</evidence>